<evidence type="ECO:0000256" key="4">
    <source>
        <dbReference type="SAM" id="MobiDB-lite"/>
    </source>
</evidence>
<dbReference type="EMBL" id="CP003614">
    <property type="protein sequence ID" value="AFZ09974.1"/>
    <property type="molecule type" value="Genomic_DNA"/>
</dbReference>
<dbReference type="eggNOG" id="COG3757">
    <property type="taxonomic scope" value="Bacteria"/>
</dbReference>
<keyword evidence="2 6" id="KW-0378">Hydrolase</keyword>
<dbReference type="EC" id="3.2.1.17" evidence="6"/>
<dbReference type="InterPro" id="IPR036365">
    <property type="entry name" value="PGBD-like_sf"/>
</dbReference>
<organism evidence="6 7">
    <name type="scientific">Phormidium nigroviride PCC 7112</name>
    <dbReference type="NCBI Taxonomy" id="179408"/>
    <lineage>
        <taxon>Bacteria</taxon>
        <taxon>Bacillati</taxon>
        <taxon>Cyanobacteriota</taxon>
        <taxon>Cyanophyceae</taxon>
        <taxon>Oscillatoriophycideae</taxon>
        <taxon>Oscillatoriales</taxon>
        <taxon>Oscillatoriaceae</taxon>
        <taxon>Phormidium</taxon>
    </lineage>
</organism>
<protein>
    <submittedName>
        <fullName evidence="6">Lysozyme</fullName>
        <ecNumber evidence="6">3.2.1.17</ecNumber>
    </submittedName>
</protein>
<name>K9VQZ6_9CYAN</name>
<feature type="domain" description="Peptidoglycan binding-like" evidence="5">
    <location>
        <begin position="199"/>
        <end position="252"/>
    </location>
</feature>
<keyword evidence="3 6" id="KW-0326">Glycosidase</keyword>
<dbReference type="OrthoDB" id="9802228at2"/>
<proteinExistence type="inferred from homology"/>
<dbReference type="InterPro" id="IPR017853">
    <property type="entry name" value="GH"/>
</dbReference>
<dbReference type="SMART" id="SM00641">
    <property type="entry name" value="Glyco_25"/>
    <property type="match status" value="1"/>
</dbReference>
<dbReference type="RefSeq" id="WP_015179176.1">
    <property type="nucleotide sequence ID" value="NC_019729.1"/>
</dbReference>
<keyword evidence="7" id="KW-1185">Reference proteome</keyword>
<dbReference type="SUPFAM" id="SSF51445">
    <property type="entry name" value="(Trans)glycosidases"/>
    <property type="match status" value="1"/>
</dbReference>
<dbReference type="GO" id="GO:0016998">
    <property type="term" value="P:cell wall macromolecule catabolic process"/>
    <property type="evidence" value="ECO:0007669"/>
    <property type="project" value="InterPro"/>
</dbReference>
<dbReference type="STRING" id="179408.Osc7112_5763"/>
<dbReference type="SUPFAM" id="SSF47090">
    <property type="entry name" value="PGBD-like"/>
    <property type="match status" value="1"/>
</dbReference>
<evidence type="ECO:0000256" key="3">
    <source>
        <dbReference type="ARBA" id="ARBA00023295"/>
    </source>
</evidence>
<dbReference type="InterPro" id="IPR036366">
    <property type="entry name" value="PGBDSf"/>
</dbReference>
<comment type="similarity">
    <text evidence="1">Belongs to the glycosyl hydrolase 25 family.</text>
</comment>
<dbReference type="GO" id="GO:0016052">
    <property type="term" value="P:carbohydrate catabolic process"/>
    <property type="evidence" value="ECO:0007669"/>
    <property type="project" value="TreeGrafter"/>
</dbReference>
<dbReference type="CDD" id="cd06524">
    <property type="entry name" value="GH25_YegX-like"/>
    <property type="match status" value="1"/>
</dbReference>
<dbReference type="KEGG" id="oni:Osc7112_5763"/>
<sequence length="426" mass="47440">MSIRGIDVSDYQPNVNWQAVAREGITFSFVKSTEGATFVAQTFARNWAAMKAAGIQRGAYHFFQPASSIQGQIDLFLKTVKLEAGDLPPVLDLETTGGLSADQFCDRAAIWLEAVEKATLMRPIIYTYPGFWDNLGTTRFADYPLWIAHYTTAEEPWVPGGWKTWTFWQYSDTGSVSGVSGNVDTNIYESVREGAVSYKVADIQKELRIKGFYQGAMDGKFGATTTAALISFQKSQGLNPDGTASLKTWTALMRKSPKVVVPPPAPTPTPQPTPTPTPPPISDVRLTQVFSSYQAKASQDTALIWLQSQVPTSVLADFAQKWRATSLPQDSNLRLIDVGKFYRGLAQQDQALDWLQKQISPAIITEFAQKWRSQSTVTNSPIRLIDACKFYRAAPQQNQALDWLEGRISPAILSEFFRRWQNATRL</sequence>
<dbReference type="PROSITE" id="PS51904">
    <property type="entry name" value="GLYCOSYL_HYDROL_F25_2"/>
    <property type="match status" value="1"/>
</dbReference>
<dbReference type="Pfam" id="PF01471">
    <property type="entry name" value="PG_binding_1"/>
    <property type="match status" value="1"/>
</dbReference>
<reference evidence="6 7" key="1">
    <citation type="submission" date="2012-05" db="EMBL/GenBank/DDBJ databases">
        <title>Finished chromosome of genome of Oscillatoria sp. PCC 7112.</title>
        <authorList>
            <consortium name="US DOE Joint Genome Institute"/>
            <person name="Gugger M."/>
            <person name="Coursin T."/>
            <person name="Rippka R."/>
            <person name="Tandeau De Marsac N."/>
            <person name="Huntemann M."/>
            <person name="Wei C.-L."/>
            <person name="Han J."/>
            <person name="Detter J.C."/>
            <person name="Han C."/>
            <person name="Tapia R."/>
            <person name="Davenport K."/>
            <person name="Daligault H."/>
            <person name="Erkkila T."/>
            <person name="Gu W."/>
            <person name="Munk A.C.C."/>
            <person name="Teshima H."/>
            <person name="Xu Y."/>
            <person name="Chain P."/>
            <person name="Chen A."/>
            <person name="Krypides N."/>
            <person name="Mavromatis K."/>
            <person name="Markowitz V."/>
            <person name="Szeto E."/>
            <person name="Ivanova N."/>
            <person name="Mikhailova N."/>
            <person name="Ovchinnikova G."/>
            <person name="Pagani I."/>
            <person name="Pati A."/>
            <person name="Goodwin L."/>
            <person name="Peters L."/>
            <person name="Pitluck S."/>
            <person name="Woyke T."/>
            <person name="Kerfeld C."/>
        </authorList>
    </citation>
    <scope>NUCLEOTIDE SEQUENCE [LARGE SCALE GENOMIC DNA]</scope>
    <source>
        <strain evidence="6 7">PCC 7112</strain>
    </source>
</reference>
<dbReference type="eggNOG" id="COG3409">
    <property type="taxonomic scope" value="Bacteria"/>
</dbReference>
<dbReference type="Gene3D" id="1.10.101.10">
    <property type="entry name" value="PGBD-like superfamily/PGBD"/>
    <property type="match status" value="1"/>
</dbReference>
<evidence type="ECO:0000313" key="6">
    <source>
        <dbReference type="EMBL" id="AFZ09974.1"/>
    </source>
</evidence>
<dbReference type="InterPro" id="IPR002053">
    <property type="entry name" value="Glyco_hydro_25"/>
</dbReference>
<dbReference type="PANTHER" id="PTHR34135:SF2">
    <property type="entry name" value="LYSOZYME"/>
    <property type="match status" value="1"/>
</dbReference>
<dbReference type="Gene3D" id="3.20.20.80">
    <property type="entry name" value="Glycosidases"/>
    <property type="match status" value="1"/>
</dbReference>
<dbReference type="PANTHER" id="PTHR34135">
    <property type="entry name" value="LYSOZYME"/>
    <property type="match status" value="1"/>
</dbReference>
<gene>
    <name evidence="6" type="ORF">Osc7112_5763</name>
</gene>
<dbReference type="InterPro" id="IPR002477">
    <property type="entry name" value="Peptidoglycan-bd-like"/>
</dbReference>
<evidence type="ECO:0000256" key="1">
    <source>
        <dbReference type="ARBA" id="ARBA00010646"/>
    </source>
</evidence>
<dbReference type="GO" id="GO:0009253">
    <property type="term" value="P:peptidoglycan catabolic process"/>
    <property type="evidence" value="ECO:0007669"/>
    <property type="project" value="InterPro"/>
</dbReference>
<dbReference type="GO" id="GO:0003796">
    <property type="term" value="F:lysozyme activity"/>
    <property type="evidence" value="ECO:0007669"/>
    <property type="project" value="UniProtKB-EC"/>
</dbReference>
<dbReference type="Pfam" id="PF01183">
    <property type="entry name" value="Glyco_hydro_25"/>
    <property type="match status" value="1"/>
</dbReference>
<accession>K9VQZ6</accession>
<dbReference type="InterPro" id="IPR018077">
    <property type="entry name" value="Glyco_hydro_fam25_subgr"/>
</dbReference>
<evidence type="ECO:0000259" key="5">
    <source>
        <dbReference type="Pfam" id="PF01471"/>
    </source>
</evidence>
<feature type="region of interest" description="Disordered" evidence="4">
    <location>
        <begin position="258"/>
        <end position="280"/>
    </location>
</feature>
<dbReference type="Proteomes" id="UP000010478">
    <property type="component" value="Chromosome"/>
</dbReference>
<feature type="compositionally biased region" description="Pro residues" evidence="4">
    <location>
        <begin position="260"/>
        <end position="280"/>
    </location>
</feature>
<evidence type="ECO:0000313" key="7">
    <source>
        <dbReference type="Proteomes" id="UP000010478"/>
    </source>
</evidence>
<evidence type="ECO:0000256" key="2">
    <source>
        <dbReference type="ARBA" id="ARBA00022801"/>
    </source>
</evidence>
<dbReference type="AlphaFoldDB" id="K9VQZ6"/>
<dbReference type="HOGENOM" id="CLU_600845_0_0_3"/>